<evidence type="ECO:0000256" key="1">
    <source>
        <dbReference type="SAM" id="MobiDB-lite"/>
    </source>
</evidence>
<gene>
    <name evidence="2" type="ORF">N866_08755</name>
</gene>
<dbReference type="RefSeq" id="WP_052022362.1">
    <property type="nucleotide sequence ID" value="NZ_AXCW01000026.1"/>
</dbReference>
<accession>A0A021VTM7</accession>
<reference evidence="2 3" key="1">
    <citation type="submission" date="2014-01" db="EMBL/GenBank/DDBJ databases">
        <title>Actinotalea ferrariae CF5-4.</title>
        <authorList>
            <person name="Chen F."/>
            <person name="Li Y."/>
            <person name="Wang G."/>
        </authorList>
    </citation>
    <scope>NUCLEOTIDE SEQUENCE [LARGE SCALE GENOMIC DNA]</scope>
    <source>
        <strain evidence="2 3">CF5-4</strain>
    </source>
</reference>
<feature type="region of interest" description="Disordered" evidence="1">
    <location>
        <begin position="1"/>
        <end position="25"/>
    </location>
</feature>
<feature type="region of interest" description="Disordered" evidence="1">
    <location>
        <begin position="136"/>
        <end position="156"/>
    </location>
</feature>
<evidence type="ECO:0000313" key="2">
    <source>
        <dbReference type="EMBL" id="EYR64559.1"/>
    </source>
</evidence>
<comment type="caution">
    <text evidence="2">The sequence shown here is derived from an EMBL/GenBank/DDBJ whole genome shotgun (WGS) entry which is preliminary data.</text>
</comment>
<sequence>MTDTTTTTRAHDDGPDEAHRIPEGVDDATVEAVGKLTAALEVVEQARGMLYGVHRMTGRADNDLVEALEALDEAGHGDLARQIREDLFGQNVLRYRWTFQVVEDYDDHYWSKWRHWEQEARDRLMQGRRHVYEAQLKEQNRTHGRRDHEARPAPGE</sequence>
<keyword evidence="3" id="KW-1185">Reference proteome</keyword>
<organism evidence="2 3">
    <name type="scientific">Actinotalea ferrariae CF5-4</name>
    <dbReference type="NCBI Taxonomy" id="948458"/>
    <lineage>
        <taxon>Bacteria</taxon>
        <taxon>Bacillati</taxon>
        <taxon>Actinomycetota</taxon>
        <taxon>Actinomycetes</taxon>
        <taxon>Micrococcales</taxon>
        <taxon>Cellulomonadaceae</taxon>
        <taxon>Actinotalea</taxon>
    </lineage>
</organism>
<evidence type="ECO:0000313" key="3">
    <source>
        <dbReference type="Proteomes" id="UP000019753"/>
    </source>
</evidence>
<dbReference type="AlphaFoldDB" id="A0A021VTM7"/>
<proteinExistence type="predicted"/>
<name>A0A021VTM7_9CELL</name>
<dbReference type="OrthoDB" id="3212097at2"/>
<feature type="compositionally biased region" description="Basic and acidic residues" evidence="1">
    <location>
        <begin position="9"/>
        <end position="23"/>
    </location>
</feature>
<protein>
    <submittedName>
        <fullName evidence="2">Uncharacterized protein</fullName>
    </submittedName>
</protein>
<dbReference type="EMBL" id="AXCW01000026">
    <property type="protein sequence ID" value="EYR64559.1"/>
    <property type="molecule type" value="Genomic_DNA"/>
</dbReference>
<dbReference type="Proteomes" id="UP000019753">
    <property type="component" value="Unassembled WGS sequence"/>
</dbReference>